<sequence>MSMLSHSQGVELARKGGGERWKEQEQRWKEQCNRMTCLGSSKYFLDTGASHMRQDIVDDETREEGVATSWNDLNAILKSVDPNQLVMVSKETAHVPPSSLSIPKVDIINSY</sequence>
<feature type="compositionally biased region" description="Basic and acidic residues" evidence="1">
    <location>
        <begin position="12"/>
        <end position="25"/>
    </location>
</feature>
<evidence type="ECO:0000256" key="1">
    <source>
        <dbReference type="SAM" id="MobiDB-lite"/>
    </source>
</evidence>
<accession>A0ABN8Y3E9</accession>
<feature type="region of interest" description="Disordered" evidence="1">
    <location>
        <begin position="1"/>
        <end position="25"/>
    </location>
</feature>
<evidence type="ECO:0000313" key="2">
    <source>
        <dbReference type="EMBL" id="CAI9155983.1"/>
    </source>
</evidence>
<evidence type="ECO:0000313" key="3">
    <source>
        <dbReference type="Proteomes" id="UP001176941"/>
    </source>
</evidence>
<organism evidence="2 3">
    <name type="scientific">Rangifer tarandus platyrhynchus</name>
    <name type="common">Svalbard reindeer</name>
    <dbReference type="NCBI Taxonomy" id="3082113"/>
    <lineage>
        <taxon>Eukaryota</taxon>
        <taxon>Metazoa</taxon>
        <taxon>Chordata</taxon>
        <taxon>Craniata</taxon>
        <taxon>Vertebrata</taxon>
        <taxon>Euteleostomi</taxon>
        <taxon>Mammalia</taxon>
        <taxon>Eutheria</taxon>
        <taxon>Laurasiatheria</taxon>
        <taxon>Artiodactyla</taxon>
        <taxon>Ruminantia</taxon>
        <taxon>Pecora</taxon>
        <taxon>Cervidae</taxon>
        <taxon>Odocoileinae</taxon>
        <taxon>Rangifer</taxon>
    </lineage>
</organism>
<reference evidence="2" key="1">
    <citation type="submission" date="2023-04" db="EMBL/GenBank/DDBJ databases">
        <authorList>
            <consortium name="ELIXIR-Norway"/>
        </authorList>
    </citation>
    <scope>NUCLEOTIDE SEQUENCE [LARGE SCALE GENOMIC DNA]</scope>
</reference>
<gene>
    <name evidence="2" type="ORF">MRATA1EN1_LOCUS4945</name>
</gene>
<protein>
    <submittedName>
        <fullName evidence="2">Uncharacterized protein</fullName>
    </submittedName>
</protein>
<proteinExistence type="predicted"/>
<dbReference type="Proteomes" id="UP001176941">
    <property type="component" value="Chromosome 13"/>
</dbReference>
<keyword evidence="3" id="KW-1185">Reference proteome</keyword>
<dbReference type="EMBL" id="OX459949">
    <property type="protein sequence ID" value="CAI9155983.1"/>
    <property type="molecule type" value="Genomic_DNA"/>
</dbReference>
<name>A0ABN8Y3E9_RANTA</name>